<evidence type="ECO:0000256" key="8">
    <source>
        <dbReference type="ARBA" id="ARBA00022857"/>
    </source>
</evidence>
<dbReference type="Gene3D" id="1.20.120.1630">
    <property type="match status" value="1"/>
</dbReference>
<proteinExistence type="evidence at transcript level"/>
<evidence type="ECO:0000259" key="19">
    <source>
        <dbReference type="Pfam" id="PF02544"/>
    </source>
</evidence>
<evidence type="ECO:0000313" key="20">
    <source>
        <dbReference type="EMBL" id="AWI66899.1"/>
    </source>
</evidence>
<keyword evidence="11" id="KW-0443">Lipid metabolism</keyword>
<feature type="transmembrane region" description="Helical" evidence="18">
    <location>
        <begin position="50"/>
        <end position="70"/>
    </location>
</feature>
<evidence type="ECO:0000256" key="3">
    <source>
        <dbReference type="ARBA" id="ARBA00007742"/>
    </source>
</evidence>
<keyword evidence="5" id="KW-0221">Differentiation</keyword>
<name>A0A2S1TZ40_9FUNG</name>
<keyword evidence="7" id="KW-0492">Microsome</keyword>
<comment type="subcellular location">
    <subcellularLocation>
        <location evidence="1">Endoplasmic reticulum membrane</location>
        <topology evidence="1">Multi-pass membrane protein</topology>
    </subcellularLocation>
    <subcellularLocation>
        <location evidence="2">Microsome membrane</location>
    </subcellularLocation>
</comment>
<dbReference type="PANTHER" id="PTHR10556:SF57">
    <property type="entry name" value="3-OXO-5-ALPHA-STEROID 4-DEHYDROGENASE 1"/>
    <property type="match status" value="1"/>
</dbReference>
<evidence type="ECO:0000256" key="7">
    <source>
        <dbReference type="ARBA" id="ARBA00022848"/>
    </source>
</evidence>
<dbReference type="GO" id="GO:0005789">
    <property type="term" value="C:endoplasmic reticulum membrane"/>
    <property type="evidence" value="ECO:0007669"/>
    <property type="project" value="UniProtKB-SubCell"/>
</dbReference>
<comment type="similarity">
    <text evidence="3">Belongs to the steroid 5-alpha reductase family.</text>
</comment>
<feature type="domain" description="3-oxo-5-alpha-steroid 4-dehydrogenase C-terminal" evidence="19">
    <location>
        <begin position="105"/>
        <end position="257"/>
    </location>
</feature>
<reference evidence="20" key="1">
    <citation type="submission" date="2018-03" db="EMBL/GenBank/DDBJ databases">
        <title>Horizontal gene transfer is an indispensable driver in forging the evolution of the Neocallimastigomycota as a distinct gut-dwelling fungal lineage.</title>
        <authorList>
            <person name="Murphy C.L."/>
            <person name="Youssef N.H."/>
            <person name="Elshahed M.S."/>
        </authorList>
    </citation>
    <scope>NUCLEOTIDE SEQUENCE</scope>
    <source>
        <strain evidence="20">Iso3</strain>
    </source>
</reference>
<feature type="transmembrane region" description="Helical" evidence="18">
    <location>
        <begin position="76"/>
        <end position="96"/>
    </location>
</feature>
<evidence type="ECO:0000256" key="10">
    <source>
        <dbReference type="ARBA" id="ARBA00023002"/>
    </source>
</evidence>
<sequence length="257" mass="30398">MGLFDPKTFSVFLQIMTGIAVIVFFALFFVDAGYGIMYNKKWKVTVNNRLGWILMEAPVFVVMLLSWLFSDRKFEVVRLIFFLLFQCHYFQRSFIFPMLFKTKSRMPILIMLSGVTFNMMNGLMQGGWIFYVSPADLYTSNWLYSPQFIIGVIMFFIGMGINLHSDYIIRHLRKPGDHNHYLPKGGFYDYVTSANYFGELIEWLGWAILTWSWAGLVFFIWSFANLVPRANTIYKKYQKMFPEMENLKLKRVIPFIY</sequence>
<dbReference type="InterPro" id="IPR039357">
    <property type="entry name" value="SRD5A/TECR"/>
</dbReference>
<keyword evidence="8" id="KW-0521">NADP</keyword>
<keyword evidence="12 18" id="KW-0472">Membrane</keyword>
<evidence type="ECO:0000256" key="6">
    <source>
        <dbReference type="ARBA" id="ARBA00022824"/>
    </source>
</evidence>
<evidence type="ECO:0000256" key="13">
    <source>
        <dbReference type="ARBA" id="ARBA00037789"/>
    </source>
</evidence>
<comment type="catalytic activity">
    <reaction evidence="17">
        <text>androst-4-ene-3,17-dione + NADPH + H(+) = 5alpha-androstan-3,17-dione + NADP(+)</text>
        <dbReference type="Rhea" id="RHEA:50816"/>
        <dbReference type="ChEBI" id="CHEBI:15378"/>
        <dbReference type="ChEBI" id="CHEBI:15994"/>
        <dbReference type="ChEBI" id="CHEBI:16422"/>
        <dbReference type="ChEBI" id="CHEBI:57783"/>
        <dbReference type="ChEBI" id="CHEBI:58349"/>
    </reaction>
    <physiologicalReaction direction="left-to-right" evidence="17">
        <dbReference type="Rhea" id="RHEA:50817"/>
    </physiologicalReaction>
</comment>
<dbReference type="AlphaFoldDB" id="A0A2S1TZ40"/>
<keyword evidence="6" id="KW-0256">Endoplasmic reticulum</keyword>
<dbReference type="PANTHER" id="PTHR10556">
    <property type="entry name" value="3-OXO-5-ALPHA-STEROID 4-DEHYDROGENASE"/>
    <property type="match status" value="1"/>
</dbReference>
<keyword evidence="4 18" id="KW-0812">Transmembrane</keyword>
<dbReference type="PROSITE" id="PS50244">
    <property type="entry name" value="S5A_REDUCTASE"/>
    <property type="match status" value="1"/>
</dbReference>
<keyword evidence="10" id="KW-0560">Oxidoreductase</keyword>
<organism evidence="20">
    <name type="scientific">Caecomyces sp</name>
    <dbReference type="NCBI Taxonomy" id="2078661"/>
    <lineage>
        <taxon>Eukaryota</taxon>
        <taxon>Fungi</taxon>
        <taxon>Fungi incertae sedis</taxon>
        <taxon>Chytridiomycota</taxon>
        <taxon>Chytridiomycota incertae sedis</taxon>
        <taxon>Neocallimastigomycetes</taxon>
        <taxon>Neocallimastigales</taxon>
        <taxon>Neocallimastigaceae</taxon>
        <taxon>Caecomyces</taxon>
    </lineage>
</organism>
<protein>
    <recommendedName>
        <fullName evidence="14">3-oxo-5-alpha-steroid 4-dehydrogenase 1</fullName>
    </recommendedName>
    <alternativeName>
        <fullName evidence="15">SR type 1</fullName>
    </alternativeName>
    <alternativeName>
        <fullName evidence="16">Steroid 5-alpha-reductase 1</fullName>
    </alternativeName>
</protein>
<comment type="function">
    <text evidence="13">Converts testosterone into 5-alpha-dihydrotestosterone and progesterone or corticosterone into their corresponding 5-alpha-3-oxosteroids. It plays a central role in sexual differentiation and androgen physiology.</text>
</comment>
<evidence type="ECO:0000256" key="15">
    <source>
        <dbReference type="ARBA" id="ARBA00041664"/>
    </source>
</evidence>
<feature type="transmembrane region" description="Helical" evidence="18">
    <location>
        <begin position="12"/>
        <end position="38"/>
    </location>
</feature>
<keyword evidence="20" id="KW-0808">Transferase</keyword>
<evidence type="ECO:0000256" key="18">
    <source>
        <dbReference type="SAM" id="Phobius"/>
    </source>
</evidence>
<dbReference type="FunFam" id="1.20.120.1630:FF:000014">
    <property type="entry name" value="Steroid 5-alpha reductase, putative"/>
    <property type="match status" value="1"/>
</dbReference>
<feature type="transmembrane region" description="Helical" evidence="18">
    <location>
        <begin position="203"/>
        <end position="224"/>
    </location>
</feature>
<evidence type="ECO:0000256" key="4">
    <source>
        <dbReference type="ARBA" id="ARBA00022692"/>
    </source>
</evidence>
<dbReference type="InterPro" id="IPR016636">
    <property type="entry name" value="3-oxo-5-alpha-steroid_4-DH"/>
</dbReference>
<evidence type="ECO:0000256" key="1">
    <source>
        <dbReference type="ARBA" id="ARBA00004477"/>
    </source>
</evidence>
<evidence type="ECO:0000256" key="11">
    <source>
        <dbReference type="ARBA" id="ARBA00023098"/>
    </source>
</evidence>
<evidence type="ECO:0000256" key="16">
    <source>
        <dbReference type="ARBA" id="ARBA00042579"/>
    </source>
</evidence>
<keyword evidence="9 18" id="KW-1133">Transmembrane helix</keyword>
<dbReference type="EMBL" id="MH043745">
    <property type="protein sequence ID" value="AWI66899.1"/>
    <property type="molecule type" value="mRNA"/>
</dbReference>
<feature type="transmembrane region" description="Helical" evidence="18">
    <location>
        <begin position="143"/>
        <end position="163"/>
    </location>
</feature>
<feature type="transmembrane region" description="Helical" evidence="18">
    <location>
        <begin position="108"/>
        <end position="131"/>
    </location>
</feature>
<dbReference type="GO" id="GO:0006694">
    <property type="term" value="P:steroid biosynthetic process"/>
    <property type="evidence" value="ECO:0007669"/>
    <property type="project" value="TreeGrafter"/>
</dbReference>
<accession>A0A2S1TZ40</accession>
<dbReference type="GO" id="GO:0030154">
    <property type="term" value="P:cell differentiation"/>
    <property type="evidence" value="ECO:0007669"/>
    <property type="project" value="UniProtKB-KW"/>
</dbReference>
<dbReference type="PIRSF" id="PIRSF015596">
    <property type="entry name" value="5_alpha-SR2"/>
    <property type="match status" value="1"/>
</dbReference>
<evidence type="ECO:0000256" key="14">
    <source>
        <dbReference type="ARBA" id="ARBA00039428"/>
    </source>
</evidence>
<evidence type="ECO:0000256" key="17">
    <source>
        <dbReference type="ARBA" id="ARBA00049166"/>
    </source>
</evidence>
<evidence type="ECO:0000256" key="9">
    <source>
        <dbReference type="ARBA" id="ARBA00022989"/>
    </source>
</evidence>
<evidence type="ECO:0000256" key="2">
    <source>
        <dbReference type="ARBA" id="ARBA00004524"/>
    </source>
</evidence>
<dbReference type="GO" id="GO:0032259">
    <property type="term" value="P:methylation"/>
    <property type="evidence" value="ECO:0007669"/>
    <property type="project" value="UniProtKB-KW"/>
</dbReference>
<dbReference type="GO" id="GO:0008168">
    <property type="term" value="F:methyltransferase activity"/>
    <property type="evidence" value="ECO:0007669"/>
    <property type="project" value="UniProtKB-KW"/>
</dbReference>
<evidence type="ECO:0000256" key="5">
    <source>
        <dbReference type="ARBA" id="ARBA00022782"/>
    </source>
</evidence>
<evidence type="ECO:0000256" key="12">
    <source>
        <dbReference type="ARBA" id="ARBA00023136"/>
    </source>
</evidence>
<dbReference type="GO" id="GO:0003865">
    <property type="term" value="F:3-oxo-5-alpha-steroid 4-dehydrogenase activity"/>
    <property type="evidence" value="ECO:0007669"/>
    <property type="project" value="InterPro"/>
</dbReference>
<keyword evidence="20" id="KW-0489">Methyltransferase</keyword>
<dbReference type="Pfam" id="PF02544">
    <property type="entry name" value="Steroid_dh"/>
    <property type="match status" value="1"/>
</dbReference>
<dbReference type="InterPro" id="IPR001104">
    <property type="entry name" value="3-oxo-5_a-steroid_4-DH_C"/>
</dbReference>